<dbReference type="SMR" id="Q9XW60"/>
<dbReference type="RefSeq" id="NP_499607.2">
    <property type="nucleotide sequence ID" value="NM_067206.2"/>
</dbReference>
<gene>
    <name evidence="3" type="ORF">CELE_Y75B8A.33</name>
    <name evidence="3 5" type="ORF">Y75B8A.33</name>
</gene>
<dbReference type="KEGG" id="cel:CELE_Y75B8A.33"/>
<feature type="transmembrane region" description="Helical" evidence="2">
    <location>
        <begin position="114"/>
        <end position="134"/>
    </location>
</feature>
<dbReference type="AGR" id="WB:WBGene00013563"/>
<accession>Q9XW60</accession>
<dbReference type="UCSC" id="Y75B8A.33">
    <property type="organism name" value="c. elegans"/>
</dbReference>
<dbReference type="eggNOG" id="ENOG502TGDV">
    <property type="taxonomic scope" value="Eukaryota"/>
</dbReference>
<feature type="transmembrane region" description="Helical" evidence="2">
    <location>
        <begin position="267"/>
        <end position="286"/>
    </location>
</feature>
<dbReference type="Proteomes" id="UP000001940">
    <property type="component" value="Chromosome III"/>
</dbReference>
<feature type="compositionally biased region" description="Polar residues" evidence="1">
    <location>
        <begin position="323"/>
        <end position="332"/>
    </location>
</feature>
<keyword evidence="2" id="KW-0472">Membrane</keyword>
<name>Q9XW60_CAEEL</name>
<dbReference type="PaxDb" id="6239-Y75B8A.33"/>
<dbReference type="PIR" id="T27409">
    <property type="entry name" value="T27409"/>
</dbReference>
<evidence type="ECO:0000313" key="5">
    <source>
        <dbReference type="WormBase" id="Y75B8A.33"/>
    </source>
</evidence>
<reference evidence="3 4" key="1">
    <citation type="journal article" date="1998" name="Science">
        <title>Genome sequence of the nematode C. elegans: a platform for investigating biology.</title>
        <authorList>
            <consortium name="The C. elegans sequencing consortium"/>
            <person name="Sulson J.E."/>
            <person name="Waterston R."/>
        </authorList>
    </citation>
    <scope>NUCLEOTIDE SEQUENCE [LARGE SCALE GENOMIC DNA]</scope>
    <source>
        <strain evidence="3 4">Bristol N2</strain>
    </source>
</reference>
<evidence type="ECO:0000313" key="3">
    <source>
        <dbReference type="EMBL" id="CAA22111.2"/>
    </source>
</evidence>
<dbReference type="AlphaFoldDB" id="Q9XW60"/>
<dbReference type="OrthoDB" id="5840822at2759"/>
<evidence type="ECO:0000256" key="1">
    <source>
        <dbReference type="SAM" id="MobiDB-lite"/>
    </source>
</evidence>
<evidence type="ECO:0000256" key="2">
    <source>
        <dbReference type="SAM" id="Phobius"/>
    </source>
</evidence>
<sequence>MFLRVIGNSKKRQRLFINVSFFFLIIGLLVLGVFTIKKNTYITFDSWDLAQEIAQNATDAAMENSSHIDFSTVLWNADMELVLANKTIDGPPKRDILFVVSTFIGVDADINDRYSWYIVIYTLVGSLVYGWNVLRFVLWTDQKLEGFLDDMGIYETLGDENEFTDFVLDFRKQKSEQKKVEIKSISSTQYDIKSSWKSLSQRAMKAFLPISPALLYFSLYATCLFLLACYHTWMRDPNEISENMRAVSNFAVGLDSSILIGKRDVNSYVFVIWGVVCQILFFLTTYRIAELVVRIYCALVGKEDTVRPAFLNSITEGEESKIGQIQKNSKAQENIDHQKHD</sequence>
<dbReference type="FunCoup" id="Q9XW60">
    <property type="interactions" value="113"/>
</dbReference>
<dbReference type="Bgee" id="WBGene00013563">
    <property type="expression patterns" value="Expressed in multicellular organism and 2 other cell types or tissues"/>
</dbReference>
<dbReference type="GeneID" id="190713"/>
<dbReference type="EMBL" id="BX284603">
    <property type="protein sequence ID" value="CAA22111.2"/>
    <property type="molecule type" value="Genomic_DNA"/>
</dbReference>
<dbReference type="OMA" id="YRIPEMI"/>
<organism evidence="3 4">
    <name type="scientific">Caenorhabditis elegans</name>
    <dbReference type="NCBI Taxonomy" id="6239"/>
    <lineage>
        <taxon>Eukaryota</taxon>
        <taxon>Metazoa</taxon>
        <taxon>Ecdysozoa</taxon>
        <taxon>Nematoda</taxon>
        <taxon>Chromadorea</taxon>
        <taxon>Rhabditida</taxon>
        <taxon>Rhabditina</taxon>
        <taxon>Rhabditomorpha</taxon>
        <taxon>Rhabditoidea</taxon>
        <taxon>Rhabditidae</taxon>
        <taxon>Peloderinae</taxon>
        <taxon>Caenorhabditis</taxon>
    </lineage>
</organism>
<keyword evidence="2" id="KW-1133">Transmembrane helix</keyword>
<proteinExistence type="predicted"/>
<feature type="region of interest" description="Disordered" evidence="1">
    <location>
        <begin position="322"/>
        <end position="341"/>
    </location>
</feature>
<dbReference type="InParanoid" id="Q9XW60"/>
<dbReference type="HOGENOM" id="CLU_824474_0_0_1"/>
<dbReference type="CTD" id="190713"/>
<dbReference type="WormBase" id="Y75B8A.33">
    <property type="protein sequence ID" value="CE40669"/>
    <property type="gene ID" value="WBGene00013563"/>
</dbReference>
<keyword evidence="2" id="KW-0812">Transmembrane</keyword>
<feature type="transmembrane region" description="Helical" evidence="2">
    <location>
        <begin position="206"/>
        <end position="233"/>
    </location>
</feature>
<evidence type="ECO:0000313" key="4">
    <source>
        <dbReference type="Proteomes" id="UP000001940"/>
    </source>
</evidence>
<dbReference type="STRING" id="6239.Y75B8A.33.1"/>
<keyword evidence="4" id="KW-1185">Reference proteome</keyword>
<feature type="transmembrane region" description="Helical" evidence="2">
    <location>
        <begin position="15"/>
        <end position="36"/>
    </location>
</feature>
<protein>
    <submittedName>
        <fullName evidence="3">DUF221-domain-containing protein</fullName>
    </submittedName>
</protein>